<evidence type="ECO:0000313" key="1">
    <source>
        <dbReference type="EMBL" id="CDW48817.1"/>
    </source>
</evidence>
<name>A0A0K2VF63_LEPSM</name>
<proteinExistence type="predicted"/>
<accession>A0A0K2VF63</accession>
<organism evidence="1">
    <name type="scientific">Lepeophtheirus salmonis</name>
    <name type="common">Salmon louse</name>
    <name type="synonym">Caligus salmonis</name>
    <dbReference type="NCBI Taxonomy" id="72036"/>
    <lineage>
        <taxon>Eukaryota</taxon>
        <taxon>Metazoa</taxon>
        <taxon>Ecdysozoa</taxon>
        <taxon>Arthropoda</taxon>
        <taxon>Crustacea</taxon>
        <taxon>Multicrustacea</taxon>
        <taxon>Hexanauplia</taxon>
        <taxon>Copepoda</taxon>
        <taxon>Siphonostomatoida</taxon>
        <taxon>Caligidae</taxon>
        <taxon>Lepeophtheirus</taxon>
    </lineage>
</organism>
<protein>
    <submittedName>
        <fullName evidence="1">Uncharacterized protein</fullName>
    </submittedName>
</protein>
<sequence length="51" mass="5570">MLQSGYAREGACNLKKSLLPSSVHSILELLSLGINLYRGANNSLRLGIKLR</sequence>
<dbReference type="EMBL" id="HACA01031456">
    <property type="protein sequence ID" value="CDW48817.1"/>
    <property type="molecule type" value="Transcribed_RNA"/>
</dbReference>
<dbReference type="AlphaFoldDB" id="A0A0K2VF63"/>
<reference evidence="1" key="1">
    <citation type="submission" date="2014-05" db="EMBL/GenBank/DDBJ databases">
        <authorList>
            <person name="Chronopoulou M."/>
        </authorList>
    </citation>
    <scope>NUCLEOTIDE SEQUENCE</scope>
    <source>
        <tissue evidence="1">Whole organism</tissue>
    </source>
</reference>